<feature type="compositionally biased region" description="Low complexity" evidence="3">
    <location>
        <begin position="120"/>
        <end position="134"/>
    </location>
</feature>
<evidence type="ECO:0000313" key="8">
    <source>
        <dbReference type="Proteomes" id="UP001054837"/>
    </source>
</evidence>
<organism evidence="7 8">
    <name type="scientific">Caerostris darwini</name>
    <dbReference type="NCBI Taxonomy" id="1538125"/>
    <lineage>
        <taxon>Eukaryota</taxon>
        <taxon>Metazoa</taxon>
        <taxon>Ecdysozoa</taxon>
        <taxon>Arthropoda</taxon>
        <taxon>Chelicerata</taxon>
        <taxon>Arachnida</taxon>
        <taxon>Araneae</taxon>
        <taxon>Araneomorphae</taxon>
        <taxon>Entelegynae</taxon>
        <taxon>Araneoidea</taxon>
        <taxon>Araneidae</taxon>
        <taxon>Caerostris</taxon>
    </lineage>
</organism>
<feature type="compositionally biased region" description="Pro residues" evidence="3">
    <location>
        <begin position="275"/>
        <end position="284"/>
    </location>
</feature>
<dbReference type="InterPro" id="IPR001478">
    <property type="entry name" value="PDZ"/>
</dbReference>
<proteinExistence type="predicted"/>
<evidence type="ECO:0000313" key="7">
    <source>
        <dbReference type="EMBL" id="GIY03181.1"/>
    </source>
</evidence>
<feature type="region of interest" description="Disordered" evidence="3">
    <location>
        <begin position="511"/>
        <end position="587"/>
    </location>
</feature>
<dbReference type="Pfam" id="PF00595">
    <property type="entry name" value="PDZ"/>
    <property type="match status" value="1"/>
</dbReference>
<keyword evidence="4" id="KW-1133">Transmembrane helix</keyword>
<evidence type="ECO:0000256" key="1">
    <source>
        <dbReference type="ARBA" id="ARBA00004123"/>
    </source>
</evidence>
<dbReference type="Gene3D" id="2.30.42.10">
    <property type="match status" value="1"/>
</dbReference>
<dbReference type="InterPro" id="IPR052082">
    <property type="entry name" value="Myelin_sheath_structural"/>
</dbReference>
<comment type="caution">
    <text evidence="7">The sequence shown here is derived from an EMBL/GenBank/DDBJ whole genome shotgun (WGS) entry which is preliminary data.</text>
</comment>
<dbReference type="PANTHER" id="PTHR23348:SF16">
    <property type="entry name" value="LEUCINE RICH REPEAT FAMILY PROTEIN"/>
    <property type="match status" value="1"/>
</dbReference>
<evidence type="ECO:0000259" key="6">
    <source>
        <dbReference type="PROSITE" id="PS50106"/>
    </source>
</evidence>
<feature type="signal peptide" evidence="5">
    <location>
        <begin position="1"/>
        <end position="32"/>
    </location>
</feature>
<dbReference type="CDD" id="cd00136">
    <property type="entry name" value="PDZ_canonical"/>
    <property type="match status" value="1"/>
</dbReference>
<feature type="transmembrane region" description="Helical" evidence="4">
    <location>
        <begin position="42"/>
        <end position="66"/>
    </location>
</feature>
<feature type="domain" description="PDZ" evidence="6">
    <location>
        <begin position="160"/>
        <end position="225"/>
    </location>
</feature>
<dbReference type="PANTHER" id="PTHR23348">
    <property type="entry name" value="PERIAXIN/AHNAK"/>
    <property type="match status" value="1"/>
</dbReference>
<feature type="region of interest" description="Disordered" evidence="3">
    <location>
        <begin position="347"/>
        <end position="373"/>
    </location>
</feature>
<feature type="compositionally biased region" description="Polar residues" evidence="3">
    <location>
        <begin position="349"/>
        <end position="360"/>
    </location>
</feature>
<dbReference type="GO" id="GO:0043484">
    <property type="term" value="P:regulation of RNA splicing"/>
    <property type="evidence" value="ECO:0007669"/>
    <property type="project" value="TreeGrafter"/>
</dbReference>
<sequence length="587" mass="64539">MPGVSNRCLVHMRRLQFVLCVVCSSLAWAVEGSPPPCYPPGGVAGIVVATVVVTCVVGGLGAALFYRYWWSARQNKGGRADDPSDDPQSKAQTEFAFDNPYFRNNQEATEDNNKGPPPVLSLKNSLRSSRLSEGGRSRKGKKQKAMDDSCIANLEPERTVVSLKGHDFTGLGFNIMGNMRDGILVKDVLHRGPASESGLIKAGDKIVSVSVSFGSIVYEDALTILSYASPYDVRLELERKAPRRLGSSSFSDGGHKLFHPLYRSQSIDDLTQIDRPPPSAATPRPPHDVSALLSATGSLNEKMLANVMAEASWKTQFEASDRYLDGPHVPHKLEACEMEDDRAAMQQDIPHSNPSAPRTNQVEDDTNDSDISKDSLEISGRFQKRSAIKNSPLTTTKQTVAVQIENPTTVRLERISNLRSSQTSSSAQDRTGHASRIKVDCSIHENPPRTRGEEDNSKDTSRIKVDYGVHEDPSGVRTADPYRNSSHGGERQKLNTSDAFTQSYGCRTQLCNGRPEGQGQKYSEDPVEKDGRSKRGVLNTAGGMFTQISPFQQKQRQLRGWGAREELAGPPRPKFSLRDSSVQHRQF</sequence>
<dbReference type="PROSITE" id="PS50106">
    <property type="entry name" value="PDZ"/>
    <property type="match status" value="1"/>
</dbReference>
<feature type="compositionally biased region" description="Basic and acidic residues" evidence="3">
    <location>
        <begin position="437"/>
        <end position="474"/>
    </location>
</feature>
<feature type="compositionally biased region" description="Polar residues" evidence="3">
    <location>
        <begin position="417"/>
        <end position="429"/>
    </location>
</feature>
<comment type="subcellular location">
    <subcellularLocation>
        <location evidence="1">Nucleus</location>
    </subcellularLocation>
</comment>
<dbReference type="GO" id="GO:0005737">
    <property type="term" value="C:cytoplasm"/>
    <property type="evidence" value="ECO:0007669"/>
    <property type="project" value="TreeGrafter"/>
</dbReference>
<feature type="region of interest" description="Disordered" evidence="3">
    <location>
        <begin position="415"/>
        <end position="498"/>
    </location>
</feature>
<dbReference type="InterPro" id="IPR036034">
    <property type="entry name" value="PDZ_sf"/>
</dbReference>
<evidence type="ECO:0000256" key="3">
    <source>
        <dbReference type="SAM" id="MobiDB-lite"/>
    </source>
</evidence>
<dbReference type="SMART" id="SM00228">
    <property type="entry name" value="PDZ"/>
    <property type="match status" value="1"/>
</dbReference>
<keyword evidence="8" id="KW-1185">Reference proteome</keyword>
<evidence type="ECO:0000256" key="2">
    <source>
        <dbReference type="ARBA" id="ARBA00023242"/>
    </source>
</evidence>
<feature type="compositionally biased region" description="Basic and acidic residues" evidence="3">
    <location>
        <begin position="522"/>
        <end position="533"/>
    </location>
</feature>
<dbReference type="Proteomes" id="UP001054837">
    <property type="component" value="Unassembled WGS sequence"/>
</dbReference>
<evidence type="ECO:0000256" key="5">
    <source>
        <dbReference type="SAM" id="SignalP"/>
    </source>
</evidence>
<reference evidence="7 8" key="1">
    <citation type="submission" date="2021-06" db="EMBL/GenBank/DDBJ databases">
        <title>Caerostris darwini draft genome.</title>
        <authorList>
            <person name="Kono N."/>
            <person name="Arakawa K."/>
        </authorList>
    </citation>
    <scope>NUCLEOTIDE SEQUENCE [LARGE SCALE GENOMIC DNA]</scope>
</reference>
<feature type="compositionally biased region" description="Polar residues" evidence="3">
    <location>
        <begin position="578"/>
        <end position="587"/>
    </location>
</feature>
<dbReference type="SUPFAM" id="SSF50156">
    <property type="entry name" value="PDZ domain-like"/>
    <property type="match status" value="1"/>
</dbReference>
<keyword evidence="4" id="KW-0472">Membrane</keyword>
<gene>
    <name evidence="7" type="primary">AVEN_87995_1</name>
    <name evidence="7" type="ORF">CDAR_98661</name>
</gene>
<dbReference type="GO" id="GO:0005634">
    <property type="term" value="C:nucleus"/>
    <property type="evidence" value="ECO:0007669"/>
    <property type="project" value="UniProtKB-SubCell"/>
</dbReference>
<dbReference type="AlphaFoldDB" id="A0AAV4Q226"/>
<feature type="chain" id="PRO_5043315830" evidence="5">
    <location>
        <begin position="33"/>
        <end position="587"/>
    </location>
</feature>
<keyword evidence="2" id="KW-0539">Nucleus</keyword>
<name>A0AAV4Q226_9ARAC</name>
<protein>
    <submittedName>
        <fullName evidence="7">PDZ domain-containing protein</fullName>
    </submittedName>
</protein>
<dbReference type="EMBL" id="BPLQ01003787">
    <property type="protein sequence ID" value="GIY03181.1"/>
    <property type="molecule type" value="Genomic_DNA"/>
</dbReference>
<feature type="compositionally biased region" description="Polar residues" evidence="3">
    <location>
        <begin position="546"/>
        <end position="555"/>
    </location>
</feature>
<keyword evidence="4" id="KW-0812">Transmembrane</keyword>
<feature type="region of interest" description="Disordered" evidence="3">
    <location>
        <begin position="270"/>
        <end position="291"/>
    </location>
</feature>
<accession>A0AAV4Q226</accession>
<evidence type="ECO:0000256" key="4">
    <source>
        <dbReference type="SAM" id="Phobius"/>
    </source>
</evidence>
<keyword evidence="5" id="KW-0732">Signal</keyword>
<feature type="region of interest" description="Disordered" evidence="3">
    <location>
        <begin position="102"/>
        <end position="149"/>
    </location>
</feature>